<dbReference type="Gene3D" id="1.25.40.10">
    <property type="entry name" value="Tetratricopeptide repeat domain"/>
    <property type="match status" value="5"/>
</dbReference>
<dbReference type="EMBL" id="KV417560">
    <property type="protein sequence ID" value="KZP19810.1"/>
    <property type="molecule type" value="Genomic_DNA"/>
</dbReference>
<organism evidence="3 4">
    <name type="scientific">Athelia psychrophila</name>
    <dbReference type="NCBI Taxonomy" id="1759441"/>
    <lineage>
        <taxon>Eukaryota</taxon>
        <taxon>Fungi</taxon>
        <taxon>Dikarya</taxon>
        <taxon>Basidiomycota</taxon>
        <taxon>Agaricomycotina</taxon>
        <taxon>Agaricomycetes</taxon>
        <taxon>Agaricomycetidae</taxon>
        <taxon>Atheliales</taxon>
        <taxon>Atheliaceae</taxon>
        <taxon>Athelia</taxon>
    </lineage>
</organism>
<dbReference type="OrthoDB" id="3038309at2759"/>
<accession>A0A166IH61</accession>
<keyword evidence="4" id="KW-1185">Reference proteome</keyword>
<proteinExistence type="predicted"/>
<dbReference type="Pfam" id="PF13374">
    <property type="entry name" value="TPR_10"/>
    <property type="match status" value="10"/>
</dbReference>
<reference evidence="3 4" key="1">
    <citation type="journal article" date="2016" name="Mol. Biol. Evol.">
        <title>Comparative Genomics of Early-Diverging Mushroom-Forming Fungi Provides Insights into the Origins of Lignocellulose Decay Capabilities.</title>
        <authorList>
            <person name="Nagy L.G."/>
            <person name="Riley R."/>
            <person name="Tritt A."/>
            <person name="Adam C."/>
            <person name="Daum C."/>
            <person name="Floudas D."/>
            <person name="Sun H."/>
            <person name="Yadav J.S."/>
            <person name="Pangilinan J."/>
            <person name="Larsson K.H."/>
            <person name="Matsuura K."/>
            <person name="Barry K."/>
            <person name="Labutti K."/>
            <person name="Kuo R."/>
            <person name="Ohm R.A."/>
            <person name="Bhattacharya S.S."/>
            <person name="Shirouzu T."/>
            <person name="Yoshinaga Y."/>
            <person name="Martin F.M."/>
            <person name="Grigoriev I.V."/>
            <person name="Hibbett D.S."/>
        </authorList>
    </citation>
    <scope>NUCLEOTIDE SEQUENCE [LARGE SCALE GENOMIC DNA]</scope>
    <source>
        <strain evidence="3 4">CBS 109695</strain>
    </source>
</reference>
<keyword evidence="1" id="KW-0677">Repeat</keyword>
<dbReference type="Gene3D" id="3.40.50.300">
    <property type="entry name" value="P-loop containing nucleotide triphosphate hydrolases"/>
    <property type="match status" value="1"/>
</dbReference>
<dbReference type="Proteomes" id="UP000076532">
    <property type="component" value="Unassembled WGS sequence"/>
</dbReference>
<dbReference type="InterPro" id="IPR007111">
    <property type="entry name" value="NACHT_NTPase"/>
</dbReference>
<dbReference type="InterPro" id="IPR019734">
    <property type="entry name" value="TPR_rpt"/>
</dbReference>
<dbReference type="STRING" id="436010.A0A166IH61"/>
<evidence type="ECO:0000259" key="2">
    <source>
        <dbReference type="PROSITE" id="PS50837"/>
    </source>
</evidence>
<sequence>MAQSSQLQPSRNANVVNRNLAASSSTTDPAISPAVVCRSQTELAHLISPKVFNTIGTSGGNVTNISRQYITYKSPPLDKLVRAEGASWNPDLACLPGTRLNILSVIHAWSRSLDAQNVLWLKGVAGSGKSAIAHTVAQALCQDGLLASSFFFDRNDASRNTSQHLFTTIARDIAARYPAIAADINTALENDPSLASASISRQFEAFIAGPLRRHPIDHPIVVVIDALDETLHGDSDTTLLSILRDKASDLPPQLRILVTSRPIWNVEQFLSGKDHIKSHSIDINSVDNRQDISAYINAQLRGDAMCSKMGPNWPDEQLINDLELLAEGLFIWIATICSYLHSAYNPRKKLEALLSKPMPQGLAASKKMDDLYAYILEICADWEDVDFLEDYDLIMGTIMAAKRPLSVMALNALHGGSHSMDISTSLLLERFGSVLMGFQIDHEPIRMLHVSFREFITNRANNAPHTRKFYISEKAHSQRLAGLCIQTIVREFSATNITGTGYLDRDDDRPGIPEVTGVSEQLLYSCESWSDHISDVTEPNTALVEQMKAFLSHHRHTVWMEIVSSKSRFLGSLSALRWSEVSFYGFLSLRHSDLIDRPAAFNADLAMSLNNLSNRLSGLGRKEEALKAIQEAVDLHRILAAERPAAFNADLATSLNNLSNHLSGLGRKEEALKAIQEAVDLRRILAAERPAAFNAELAMSLNNLSNRLSGLGRKEEALKAILEAVGLDRILVAERPAAFNADLAMSLSNLSNLLSDLGRKEEALKAIQEAVDLHRILAAERPAAFNADLAKSLNNLSNRLSGLGRKEEALKAIQEAVDLYRILVAERPAAFNADLAMSLNNLSVHLSGLGRKEEALKAIQEAVDLSRILAAERPAAFNADLATSLSNLSNRLSGLGRKEEALKAIQEEAIDLHRILAAERPAAFNADLANSLRILSSHLSGLGRKEEALNAIQEAVGLYCALAAEQPAAFSADLAMSLNNLSSHFSRLGQKEEALNAIQEAVGLYRAFAEERPAQFNADLATSLNNLSNRLSCLDQREEALKAIQEAVGLYRALAAEQPAAFNADLAMSLNNLSNRFSGLGRKEEALKAIQEAVDLHRILAAEQPAAFNADLAMSLNNLSNHLSGLGRKEEALKAIQEAVDLRRILAAERPAVFNVNLATSLCYFSYHLLCLDRKEEALNAIQEAVGLWRPQISVGGVDVKRRQR</sequence>
<name>A0A166IH61_9AGAM</name>
<dbReference type="SUPFAM" id="SSF52540">
    <property type="entry name" value="P-loop containing nucleoside triphosphate hydrolases"/>
    <property type="match status" value="1"/>
</dbReference>
<dbReference type="InterPro" id="IPR026000">
    <property type="entry name" value="Apc5_dom"/>
</dbReference>
<dbReference type="InterPro" id="IPR056884">
    <property type="entry name" value="NPHP3-like_N"/>
</dbReference>
<dbReference type="InterPro" id="IPR027417">
    <property type="entry name" value="P-loop_NTPase"/>
</dbReference>
<evidence type="ECO:0000313" key="3">
    <source>
        <dbReference type="EMBL" id="KZP19810.1"/>
    </source>
</evidence>
<dbReference type="Pfam" id="PF12862">
    <property type="entry name" value="ANAPC5"/>
    <property type="match status" value="3"/>
</dbReference>
<dbReference type="Pfam" id="PF24883">
    <property type="entry name" value="NPHP3_N"/>
    <property type="match status" value="1"/>
</dbReference>
<feature type="domain" description="NACHT" evidence="2">
    <location>
        <begin position="117"/>
        <end position="262"/>
    </location>
</feature>
<dbReference type="PROSITE" id="PS50837">
    <property type="entry name" value="NACHT"/>
    <property type="match status" value="1"/>
</dbReference>
<dbReference type="SUPFAM" id="SSF48452">
    <property type="entry name" value="TPR-like"/>
    <property type="match status" value="4"/>
</dbReference>
<dbReference type="InterPro" id="IPR011990">
    <property type="entry name" value="TPR-like_helical_dom_sf"/>
</dbReference>
<dbReference type="SMART" id="SM00028">
    <property type="entry name" value="TPR"/>
    <property type="match status" value="10"/>
</dbReference>
<dbReference type="PANTHER" id="PTHR19959">
    <property type="entry name" value="KINESIN LIGHT CHAIN"/>
    <property type="match status" value="1"/>
</dbReference>
<protein>
    <submittedName>
        <fullName evidence="3">TPR-like protein</fullName>
    </submittedName>
</protein>
<gene>
    <name evidence="3" type="ORF">FIBSPDRAFT_743299</name>
</gene>
<dbReference type="AlphaFoldDB" id="A0A166IH61"/>
<dbReference type="PANTHER" id="PTHR19959:SF119">
    <property type="entry name" value="FUNGAL LIPASE-LIKE DOMAIN-CONTAINING PROTEIN"/>
    <property type="match status" value="1"/>
</dbReference>
<evidence type="ECO:0000256" key="1">
    <source>
        <dbReference type="ARBA" id="ARBA00022737"/>
    </source>
</evidence>
<evidence type="ECO:0000313" key="4">
    <source>
        <dbReference type="Proteomes" id="UP000076532"/>
    </source>
</evidence>